<dbReference type="Pfam" id="PF21530">
    <property type="entry name" value="Pif1_2B_dom"/>
    <property type="match status" value="1"/>
</dbReference>
<dbReference type="PANTHER" id="PTHR10492">
    <property type="match status" value="1"/>
</dbReference>
<evidence type="ECO:0000259" key="1">
    <source>
        <dbReference type="Pfam" id="PF21530"/>
    </source>
</evidence>
<protein>
    <recommendedName>
        <fullName evidence="1">DNA helicase Pif1-like 2B domain-containing protein</fullName>
    </recommendedName>
</protein>
<sequence length="130" mass="14567">MRVYLQDDLSDGAFPVDPATNLVSLPPDFCNLTESSEELITKNHQWFCDRAILAPMNDSANKINTEIQKQLPGHAATYDSIDTVVDREQAVCYPTDFMNSLEPADMPPHRLLLKVGSPIMLLRNIDPPKL</sequence>
<keyword evidence="3" id="KW-1185">Reference proteome</keyword>
<dbReference type="InterPro" id="IPR027417">
    <property type="entry name" value="P-loop_NTPase"/>
</dbReference>
<evidence type="ECO:0000313" key="2">
    <source>
        <dbReference type="EMBL" id="KIH67354.1"/>
    </source>
</evidence>
<reference evidence="2 3" key="1">
    <citation type="submission" date="2013-12" db="EMBL/GenBank/DDBJ databases">
        <title>Draft genome of the parsitic nematode Ancylostoma duodenale.</title>
        <authorList>
            <person name="Mitreva M."/>
        </authorList>
    </citation>
    <scope>NUCLEOTIDE SEQUENCE [LARGE SCALE GENOMIC DNA]</scope>
    <source>
        <strain evidence="2 3">Zhejiang</strain>
    </source>
</reference>
<organism evidence="2 3">
    <name type="scientific">Ancylostoma duodenale</name>
    <dbReference type="NCBI Taxonomy" id="51022"/>
    <lineage>
        <taxon>Eukaryota</taxon>
        <taxon>Metazoa</taxon>
        <taxon>Ecdysozoa</taxon>
        <taxon>Nematoda</taxon>
        <taxon>Chromadorea</taxon>
        <taxon>Rhabditida</taxon>
        <taxon>Rhabditina</taxon>
        <taxon>Rhabditomorpha</taxon>
        <taxon>Strongyloidea</taxon>
        <taxon>Ancylostomatidae</taxon>
        <taxon>Ancylostomatinae</taxon>
        <taxon>Ancylostoma</taxon>
    </lineage>
</organism>
<proteinExistence type="predicted"/>
<feature type="domain" description="DNA helicase Pif1-like 2B" evidence="1">
    <location>
        <begin position="96"/>
        <end position="127"/>
    </location>
</feature>
<evidence type="ECO:0000313" key="3">
    <source>
        <dbReference type="Proteomes" id="UP000054047"/>
    </source>
</evidence>
<gene>
    <name evidence="2" type="ORF">ANCDUO_02315</name>
</gene>
<name>A0A0C2H771_9BILA</name>
<accession>A0A0C2H771</accession>
<dbReference type="Proteomes" id="UP000054047">
    <property type="component" value="Unassembled WGS sequence"/>
</dbReference>
<dbReference type="InterPro" id="IPR049163">
    <property type="entry name" value="Pif1-like_2B_dom"/>
</dbReference>
<dbReference type="EMBL" id="KN726730">
    <property type="protein sequence ID" value="KIH67354.1"/>
    <property type="molecule type" value="Genomic_DNA"/>
</dbReference>
<dbReference type="OrthoDB" id="10056572at2759"/>
<dbReference type="SUPFAM" id="SSF52540">
    <property type="entry name" value="P-loop containing nucleoside triphosphate hydrolases"/>
    <property type="match status" value="1"/>
</dbReference>
<dbReference type="AlphaFoldDB" id="A0A0C2H771"/>
<dbReference type="PANTHER" id="PTHR10492:SF57">
    <property type="entry name" value="ATP-DEPENDENT DNA HELICASE"/>
    <property type="match status" value="1"/>
</dbReference>